<dbReference type="STRING" id="121845.A0A1S3DLE6"/>
<dbReference type="RefSeq" id="XP_008483917.2">
    <property type="nucleotide sequence ID" value="XM_008485695.3"/>
</dbReference>
<reference evidence="8" key="1">
    <citation type="submission" date="2025-08" db="UniProtKB">
        <authorList>
            <consortium name="RefSeq"/>
        </authorList>
    </citation>
    <scope>IDENTIFICATION</scope>
</reference>
<feature type="transmembrane region" description="Helical" evidence="5">
    <location>
        <begin position="12"/>
        <end position="31"/>
    </location>
</feature>
<dbReference type="AlphaFoldDB" id="A0A1S3DLE6"/>
<dbReference type="SUPFAM" id="SSF103473">
    <property type="entry name" value="MFS general substrate transporter"/>
    <property type="match status" value="1"/>
</dbReference>
<dbReference type="PANTHER" id="PTHR48021">
    <property type="match status" value="1"/>
</dbReference>
<evidence type="ECO:0000256" key="2">
    <source>
        <dbReference type="ARBA" id="ARBA00022692"/>
    </source>
</evidence>
<name>A0A1S3DLE6_DIACI</name>
<evidence type="ECO:0000259" key="6">
    <source>
        <dbReference type="PROSITE" id="PS50850"/>
    </source>
</evidence>
<feature type="transmembrane region" description="Helical" evidence="5">
    <location>
        <begin position="55"/>
        <end position="77"/>
    </location>
</feature>
<evidence type="ECO:0000256" key="1">
    <source>
        <dbReference type="ARBA" id="ARBA00004141"/>
    </source>
</evidence>
<dbReference type="KEGG" id="dci:103520595"/>
<feature type="domain" description="Major facilitator superfamily (MFS) profile" evidence="6">
    <location>
        <begin position="8"/>
        <end position="418"/>
    </location>
</feature>
<sequence>MSNNYAPQIIAANLACLTTLLGGCWISWASVSLNKLSDTEPDLEQIGFRLSKYEISWMTCLLDFGNFSSPILACVLMDKIGRKYALLLSSVFYCVPTLFLIYPDVMSLYISRFSVGFAKGMAFTILPLYISEVSDSRIRGTLVALGSSQMYVGLLLVLFIGPLISLKALSISLCALPYIFMALFSFMPESPYHLAILGGTTWRFESIVRKSKADMEEGSSFTQLFTNPANRKALFIVLVISFFQRLGGITSLIVFGPKTFPETNISLLNPAHSSIIVMLSIIAGSVIQFRLSDVMGRRALLGFSSITVSIVLLLISIYFIFPSMDYSYLVYVLIVMYGFSYNGIGAVPFILLGELFPMNIRCQSSSVAAVAMAAGSFITNKFHLLLVTYTNTCVIFLFYSFINLLTFLFTMKYVFETKCKTFEEIQELLQKSLKSSPKNCRTRHK</sequence>
<proteinExistence type="predicted"/>
<evidence type="ECO:0000313" key="8">
    <source>
        <dbReference type="RefSeq" id="XP_008483917.2"/>
    </source>
</evidence>
<feature type="transmembrane region" description="Helical" evidence="5">
    <location>
        <begin position="109"/>
        <end position="130"/>
    </location>
</feature>
<feature type="transmembrane region" description="Helical" evidence="5">
    <location>
        <begin position="299"/>
        <end position="321"/>
    </location>
</feature>
<dbReference type="InterPro" id="IPR036259">
    <property type="entry name" value="MFS_trans_sf"/>
</dbReference>
<feature type="transmembrane region" description="Helical" evidence="5">
    <location>
        <begin position="364"/>
        <end position="383"/>
    </location>
</feature>
<feature type="transmembrane region" description="Helical" evidence="5">
    <location>
        <begin position="168"/>
        <end position="187"/>
    </location>
</feature>
<gene>
    <name evidence="8" type="primary">LOC103520595</name>
</gene>
<dbReference type="GeneID" id="103520595"/>
<dbReference type="GO" id="GO:0022857">
    <property type="term" value="F:transmembrane transporter activity"/>
    <property type="evidence" value="ECO:0007669"/>
    <property type="project" value="InterPro"/>
</dbReference>
<dbReference type="Gene3D" id="1.20.1250.20">
    <property type="entry name" value="MFS general substrate transporter like domains"/>
    <property type="match status" value="2"/>
</dbReference>
<feature type="transmembrane region" description="Helical" evidence="5">
    <location>
        <begin position="233"/>
        <end position="255"/>
    </location>
</feature>
<accession>A0A1S3DLE6</accession>
<feature type="transmembrane region" description="Helical" evidence="5">
    <location>
        <begin position="267"/>
        <end position="287"/>
    </location>
</feature>
<evidence type="ECO:0000256" key="5">
    <source>
        <dbReference type="SAM" id="Phobius"/>
    </source>
</evidence>
<dbReference type="InterPro" id="IPR005828">
    <property type="entry name" value="MFS_sugar_transport-like"/>
</dbReference>
<keyword evidence="7" id="KW-1185">Reference proteome</keyword>
<feature type="transmembrane region" description="Helical" evidence="5">
    <location>
        <begin position="84"/>
        <end position="103"/>
    </location>
</feature>
<keyword evidence="2 5" id="KW-0812">Transmembrane</keyword>
<feature type="transmembrane region" description="Helical" evidence="5">
    <location>
        <begin position="142"/>
        <end position="162"/>
    </location>
</feature>
<protein>
    <submittedName>
        <fullName evidence="8">Facilitated trehalose transporter Tret1-like</fullName>
    </submittedName>
</protein>
<dbReference type="GO" id="GO:0016020">
    <property type="term" value="C:membrane"/>
    <property type="evidence" value="ECO:0007669"/>
    <property type="project" value="UniProtKB-SubCell"/>
</dbReference>
<evidence type="ECO:0000256" key="4">
    <source>
        <dbReference type="ARBA" id="ARBA00023136"/>
    </source>
</evidence>
<evidence type="ECO:0000256" key="3">
    <source>
        <dbReference type="ARBA" id="ARBA00022989"/>
    </source>
</evidence>
<dbReference type="Pfam" id="PF00083">
    <property type="entry name" value="Sugar_tr"/>
    <property type="match status" value="1"/>
</dbReference>
<keyword evidence="4 5" id="KW-0472">Membrane</keyword>
<organism evidence="7 8">
    <name type="scientific">Diaphorina citri</name>
    <name type="common">Asian citrus psyllid</name>
    <dbReference type="NCBI Taxonomy" id="121845"/>
    <lineage>
        <taxon>Eukaryota</taxon>
        <taxon>Metazoa</taxon>
        <taxon>Ecdysozoa</taxon>
        <taxon>Arthropoda</taxon>
        <taxon>Hexapoda</taxon>
        <taxon>Insecta</taxon>
        <taxon>Pterygota</taxon>
        <taxon>Neoptera</taxon>
        <taxon>Paraneoptera</taxon>
        <taxon>Hemiptera</taxon>
        <taxon>Sternorrhyncha</taxon>
        <taxon>Psylloidea</taxon>
        <taxon>Psyllidae</taxon>
        <taxon>Diaphorininae</taxon>
        <taxon>Diaphorina</taxon>
    </lineage>
</organism>
<dbReference type="PaxDb" id="121845-A0A1S3DLE6"/>
<keyword evidence="3 5" id="KW-1133">Transmembrane helix</keyword>
<dbReference type="PROSITE" id="PS50850">
    <property type="entry name" value="MFS"/>
    <property type="match status" value="1"/>
</dbReference>
<dbReference type="Proteomes" id="UP000079169">
    <property type="component" value="Unplaced"/>
</dbReference>
<feature type="transmembrane region" description="Helical" evidence="5">
    <location>
        <begin position="327"/>
        <end position="352"/>
    </location>
</feature>
<evidence type="ECO:0000313" key="7">
    <source>
        <dbReference type="Proteomes" id="UP000079169"/>
    </source>
</evidence>
<comment type="subcellular location">
    <subcellularLocation>
        <location evidence="1">Membrane</location>
        <topology evidence="1">Multi-pass membrane protein</topology>
    </subcellularLocation>
</comment>
<dbReference type="PANTHER" id="PTHR48021:SF1">
    <property type="entry name" value="GH07001P-RELATED"/>
    <property type="match status" value="1"/>
</dbReference>
<dbReference type="InterPro" id="IPR020846">
    <property type="entry name" value="MFS_dom"/>
</dbReference>
<feature type="transmembrane region" description="Helical" evidence="5">
    <location>
        <begin position="389"/>
        <end position="410"/>
    </location>
</feature>
<dbReference type="InterPro" id="IPR050549">
    <property type="entry name" value="MFS_Trehalose_Transporter"/>
</dbReference>